<protein>
    <recommendedName>
        <fullName evidence="4">Holin</fullName>
    </recommendedName>
</protein>
<evidence type="ECO:0008006" key="4">
    <source>
        <dbReference type="Google" id="ProtNLM"/>
    </source>
</evidence>
<feature type="transmembrane region" description="Helical" evidence="1">
    <location>
        <begin position="6"/>
        <end position="27"/>
    </location>
</feature>
<reference evidence="2 3" key="1">
    <citation type="submission" date="2021-02" db="EMBL/GenBank/DDBJ databases">
        <authorList>
            <person name="Han P."/>
        </authorList>
    </citation>
    <scope>NUCLEOTIDE SEQUENCE [LARGE SCALE GENOMIC DNA]</scope>
    <source>
        <strain evidence="2">Candidatus Nitrospira sp. ZN2</strain>
    </source>
</reference>
<evidence type="ECO:0000313" key="2">
    <source>
        <dbReference type="EMBL" id="CAE6794615.1"/>
    </source>
</evidence>
<dbReference type="Proteomes" id="UP000675880">
    <property type="component" value="Unassembled WGS sequence"/>
</dbReference>
<keyword evidence="1" id="KW-0472">Membrane</keyword>
<keyword evidence="3" id="KW-1185">Reference proteome</keyword>
<sequence>MTRDTAIGIVIHSLVTGLLILAAMQGAASANGEVWVLATYLGASIGATLYPDLTTRVSVMTGSVMAAFLWEFVYNHVVGK</sequence>
<comment type="caution">
    <text evidence="2">The sequence shown here is derived from an EMBL/GenBank/DDBJ whole genome shotgun (WGS) entry which is preliminary data.</text>
</comment>
<dbReference type="EMBL" id="CAJNBJ010000020">
    <property type="protein sequence ID" value="CAE6794615.1"/>
    <property type="molecule type" value="Genomic_DNA"/>
</dbReference>
<evidence type="ECO:0000256" key="1">
    <source>
        <dbReference type="SAM" id="Phobius"/>
    </source>
</evidence>
<name>A0ABN7MB80_9BACT</name>
<proteinExistence type="predicted"/>
<organism evidence="2 3">
    <name type="scientific">Nitrospira defluvii</name>
    <dbReference type="NCBI Taxonomy" id="330214"/>
    <lineage>
        <taxon>Bacteria</taxon>
        <taxon>Pseudomonadati</taxon>
        <taxon>Nitrospirota</taxon>
        <taxon>Nitrospiria</taxon>
        <taxon>Nitrospirales</taxon>
        <taxon>Nitrospiraceae</taxon>
        <taxon>Nitrospira</taxon>
    </lineage>
</organism>
<feature type="transmembrane region" description="Helical" evidence="1">
    <location>
        <begin position="57"/>
        <end position="74"/>
    </location>
</feature>
<dbReference type="RefSeq" id="WP_213044009.1">
    <property type="nucleotide sequence ID" value="NZ_CAJNBJ010000020.1"/>
</dbReference>
<keyword evidence="1" id="KW-1133">Transmembrane helix</keyword>
<accession>A0ABN7MB80</accession>
<keyword evidence="1" id="KW-0812">Transmembrane</keyword>
<evidence type="ECO:0000313" key="3">
    <source>
        <dbReference type="Proteomes" id="UP000675880"/>
    </source>
</evidence>
<gene>
    <name evidence="2" type="ORF">NSPZN2_70029</name>
</gene>